<sequence>MKKLFLLFLLLCKSVSFSQTILNSVPLNLSERSYTQLLNMEDVKTHDLYLFASDNTNLKIFKYNKSLFLTQQFTDSIKFAKDRNLLGYSIGEDQNPLLYWSTKNYSNIRIIKYNLNNGTTKSLNFDFPSNHDYIVTIFQKNNVFYVLAKEKLQPHLLLYKFENGNCEIKMFDFSPFTFQNGAGKNFSFSLLILRYPIQKMEEDLYNPLDKTASLNKMYVLDNHILLTLDYNTKKTHVFDLNMETAEIQEKTFNFPAAAGTIKTANSFYSDKKLFQIAANKDTFLFDIKDFNSGETLKSIAVSKNDTITFKNSPFFFQTNDMKPQELKTTARFLKSLADLGAGISILKNKKNSFITFGGFVEYRDYYYGGYNADEILYEPPTEYSQSKMVYFESMMDEKYNFIKNVQSEPMALDNISYFLSISKNIVLQNILKLDGYYILSYYDNSSKQYVMRRFTDGYINLDPGNPIRNKSLFSQPFSFEKIK</sequence>
<feature type="signal peptide" evidence="1">
    <location>
        <begin position="1"/>
        <end position="18"/>
    </location>
</feature>
<feature type="chain" id="PRO_5047366989" evidence="1">
    <location>
        <begin position="19"/>
        <end position="483"/>
    </location>
</feature>
<dbReference type="RefSeq" id="WP_194140658.1">
    <property type="nucleotide sequence ID" value="NZ_PRDM01000005.1"/>
</dbReference>
<evidence type="ECO:0000256" key="1">
    <source>
        <dbReference type="SAM" id="SignalP"/>
    </source>
</evidence>
<organism evidence="2 3">
    <name type="scientific">Flavobacterium hungaricum</name>
    <dbReference type="NCBI Taxonomy" id="2082725"/>
    <lineage>
        <taxon>Bacteria</taxon>
        <taxon>Pseudomonadati</taxon>
        <taxon>Bacteroidota</taxon>
        <taxon>Flavobacteriia</taxon>
        <taxon>Flavobacteriales</taxon>
        <taxon>Flavobacteriaceae</taxon>
        <taxon>Flavobacterium</taxon>
    </lineage>
</organism>
<reference evidence="2 3" key="1">
    <citation type="submission" date="2018-07" db="EMBL/GenBank/DDBJ databases">
        <title>Genome assembly of strain KB82.</title>
        <authorList>
            <person name="Kukolya J."/>
            <person name="Horvath B."/>
            <person name="Nagy I."/>
            <person name="Toth A."/>
        </authorList>
    </citation>
    <scope>NUCLEOTIDE SEQUENCE [LARGE SCALE GENOMIC DNA]</scope>
    <source>
        <strain evidence="2 3">Kb82</strain>
    </source>
</reference>
<evidence type="ECO:0000313" key="3">
    <source>
        <dbReference type="Proteomes" id="UP000640614"/>
    </source>
</evidence>
<accession>A0ABR9TQ95</accession>
<evidence type="ECO:0000313" key="2">
    <source>
        <dbReference type="EMBL" id="MBE8727508.1"/>
    </source>
</evidence>
<comment type="caution">
    <text evidence="2">The sequence shown here is derived from an EMBL/GenBank/DDBJ whole genome shotgun (WGS) entry which is preliminary data.</text>
</comment>
<name>A0ABR9TQ95_9FLAO</name>
<protein>
    <submittedName>
        <fullName evidence="2">Uncharacterized protein</fullName>
    </submittedName>
</protein>
<keyword evidence="1" id="KW-0732">Signal</keyword>
<dbReference type="EMBL" id="PRDM01000005">
    <property type="protein sequence ID" value="MBE8727508.1"/>
    <property type="molecule type" value="Genomic_DNA"/>
</dbReference>
<keyword evidence="3" id="KW-1185">Reference proteome</keyword>
<proteinExistence type="predicted"/>
<dbReference type="Proteomes" id="UP000640614">
    <property type="component" value="Unassembled WGS sequence"/>
</dbReference>
<gene>
    <name evidence="2" type="ORF">C4F50_21545</name>
</gene>